<proteinExistence type="predicted"/>
<dbReference type="AlphaFoldDB" id="A0AA39HPN3"/>
<name>A0AA39HPN3_9BILA</name>
<organism evidence="3 4">
    <name type="scientific">Steinernema hermaphroditum</name>
    <dbReference type="NCBI Taxonomy" id="289476"/>
    <lineage>
        <taxon>Eukaryota</taxon>
        <taxon>Metazoa</taxon>
        <taxon>Ecdysozoa</taxon>
        <taxon>Nematoda</taxon>
        <taxon>Chromadorea</taxon>
        <taxon>Rhabditida</taxon>
        <taxon>Tylenchina</taxon>
        <taxon>Panagrolaimomorpha</taxon>
        <taxon>Strongyloidoidea</taxon>
        <taxon>Steinernematidae</taxon>
        <taxon>Steinernema</taxon>
    </lineage>
</organism>
<dbReference type="EMBL" id="JAUCMV010000003">
    <property type="protein sequence ID" value="KAK0409215.1"/>
    <property type="molecule type" value="Genomic_DNA"/>
</dbReference>
<keyword evidence="2" id="KW-0732">Signal</keyword>
<evidence type="ECO:0000313" key="4">
    <source>
        <dbReference type="Proteomes" id="UP001175271"/>
    </source>
</evidence>
<feature type="signal peptide" evidence="2">
    <location>
        <begin position="1"/>
        <end position="18"/>
    </location>
</feature>
<evidence type="ECO:0000313" key="3">
    <source>
        <dbReference type="EMBL" id="KAK0409215.1"/>
    </source>
</evidence>
<feature type="region of interest" description="Disordered" evidence="1">
    <location>
        <begin position="93"/>
        <end position="122"/>
    </location>
</feature>
<protein>
    <submittedName>
        <fullName evidence="3">Uncharacterized protein</fullName>
    </submittedName>
</protein>
<feature type="chain" id="PRO_5041270307" evidence="2">
    <location>
        <begin position="19"/>
        <end position="137"/>
    </location>
</feature>
<sequence length="137" mass="15407">MCPKALFLFVSLGVSVSALDTLVGNLLPESEDQKIADVRHRLNAYRSQEGQESQVLPTPPIWRDLANVKGQESQALPTPPIWRDYEKKNMTLPSWMDIPESSKGDGPEKKNMTLPPWQDTPMESKINEAVSEYLRGV</sequence>
<dbReference type="Proteomes" id="UP001175271">
    <property type="component" value="Unassembled WGS sequence"/>
</dbReference>
<reference evidence="3" key="1">
    <citation type="submission" date="2023-06" db="EMBL/GenBank/DDBJ databases">
        <title>Genomic analysis of the entomopathogenic nematode Steinernema hermaphroditum.</title>
        <authorList>
            <person name="Schwarz E.M."/>
            <person name="Heppert J.K."/>
            <person name="Baniya A."/>
            <person name="Schwartz H.T."/>
            <person name="Tan C.-H."/>
            <person name="Antoshechkin I."/>
            <person name="Sternberg P.W."/>
            <person name="Goodrich-Blair H."/>
            <person name="Dillman A.R."/>
        </authorList>
    </citation>
    <scope>NUCLEOTIDE SEQUENCE</scope>
    <source>
        <strain evidence="3">PS9179</strain>
        <tissue evidence="3">Whole animal</tissue>
    </source>
</reference>
<evidence type="ECO:0000256" key="1">
    <source>
        <dbReference type="SAM" id="MobiDB-lite"/>
    </source>
</evidence>
<accession>A0AA39HPN3</accession>
<evidence type="ECO:0000256" key="2">
    <source>
        <dbReference type="SAM" id="SignalP"/>
    </source>
</evidence>
<feature type="compositionally biased region" description="Basic and acidic residues" evidence="1">
    <location>
        <begin position="100"/>
        <end position="111"/>
    </location>
</feature>
<gene>
    <name evidence="3" type="ORF">QR680_004409</name>
</gene>
<keyword evidence="4" id="KW-1185">Reference proteome</keyword>
<comment type="caution">
    <text evidence="3">The sequence shown here is derived from an EMBL/GenBank/DDBJ whole genome shotgun (WGS) entry which is preliminary data.</text>
</comment>